<accession>A0A077LU33</accession>
<dbReference type="Proteomes" id="UP000035721">
    <property type="component" value="Unassembled WGS sequence"/>
</dbReference>
<dbReference type="PANTHER" id="PTHR33744">
    <property type="entry name" value="CARBOHYDRATE DIACID REGULATOR"/>
    <property type="match status" value="1"/>
</dbReference>
<dbReference type="EMBL" id="CAJB01000007">
    <property type="protein sequence ID" value="CCH76067.1"/>
    <property type="molecule type" value="Genomic_DNA"/>
</dbReference>
<dbReference type="STRING" id="1194083.BN12_1040002"/>
<reference evidence="2 3" key="1">
    <citation type="journal article" date="2013" name="ISME J.">
        <title>A metabolic model for members of the genus Tetrasphaera involved in enhanced biological phosphorus removal.</title>
        <authorList>
            <person name="Kristiansen R."/>
            <person name="Nguyen H.T.T."/>
            <person name="Saunders A.M."/>
            <person name="Nielsen J.L."/>
            <person name="Wimmer R."/>
            <person name="Le V.Q."/>
            <person name="McIlroy S.J."/>
            <person name="Petrovski S."/>
            <person name="Seviour R.J."/>
            <person name="Calteau A."/>
            <person name="Nielsen K.L."/>
            <person name="Nielsen P.H."/>
        </authorList>
    </citation>
    <scope>NUCLEOTIDE SEQUENCE [LARGE SCALE GENOMIC DNA]</scope>
    <source>
        <strain evidence="2 3">T1-X7</strain>
    </source>
</reference>
<dbReference type="Pfam" id="PF13556">
    <property type="entry name" value="HTH_30"/>
    <property type="match status" value="1"/>
</dbReference>
<sequence length="341" mass="36929">MPDIQRAVEELAERLGCAVLVEDAGHHPLWWSAQDEGDPVRLRSIMRREPPPEAAALVRRLGLARATGPVRTPALPEADMVERWCVPVREGERLHGYLWVLDPHGAVSQEEIGPAVEVAGLAAGILARTEPDAAERARLRAELLARLRAGRDVAAAEELADLEHLSRQVTVAVSALVGTRADRRGWTLGDGLTAHPDPGPTAALTSGPPVPLADLSVAVSRAVATRRALRAGARLARPTWDALGSWHLIVAAPDDLSPGQVHPGADVLRGRRRGDLLLTAPCVLDHGGDVTRSAEELHIHRTTLYYRLDRIETLTGVNLRLADGRDDLHLALRLAAYRDTR</sequence>
<comment type="caution">
    <text evidence="2">The sequence shown here is derived from an EMBL/GenBank/DDBJ whole genome shotgun (WGS) entry which is preliminary data.</text>
</comment>
<keyword evidence="3" id="KW-1185">Reference proteome</keyword>
<proteinExistence type="predicted"/>
<organism evidence="2 3">
    <name type="scientific">Nostocoides japonicum T1-X7</name>
    <dbReference type="NCBI Taxonomy" id="1194083"/>
    <lineage>
        <taxon>Bacteria</taxon>
        <taxon>Bacillati</taxon>
        <taxon>Actinomycetota</taxon>
        <taxon>Actinomycetes</taxon>
        <taxon>Micrococcales</taxon>
        <taxon>Intrasporangiaceae</taxon>
        <taxon>Nostocoides</taxon>
    </lineage>
</organism>
<dbReference type="RefSeq" id="WP_048552727.1">
    <property type="nucleotide sequence ID" value="NZ_HF570958.1"/>
</dbReference>
<dbReference type="InterPro" id="IPR025736">
    <property type="entry name" value="PucR_C-HTH_dom"/>
</dbReference>
<dbReference type="InterPro" id="IPR042070">
    <property type="entry name" value="PucR_C-HTH_sf"/>
</dbReference>
<feature type="domain" description="PucR C-terminal helix-turn-helix" evidence="1">
    <location>
        <begin position="276"/>
        <end position="334"/>
    </location>
</feature>
<evidence type="ECO:0000259" key="1">
    <source>
        <dbReference type="Pfam" id="PF13556"/>
    </source>
</evidence>
<evidence type="ECO:0000313" key="2">
    <source>
        <dbReference type="EMBL" id="CCH76067.1"/>
    </source>
</evidence>
<gene>
    <name evidence="2" type="ORF">BN12_1040002</name>
</gene>
<dbReference type="Gene3D" id="1.10.10.2840">
    <property type="entry name" value="PucR C-terminal helix-turn-helix domain"/>
    <property type="match status" value="1"/>
</dbReference>
<evidence type="ECO:0000313" key="3">
    <source>
        <dbReference type="Proteomes" id="UP000035721"/>
    </source>
</evidence>
<dbReference type="OrthoDB" id="3505602at2"/>
<dbReference type="PANTHER" id="PTHR33744:SF17">
    <property type="entry name" value="CONSERVED PROTEIN"/>
    <property type="match status" value="1"/>
</dbReference>
<dbReference type="InterPro" id="IPR051448">
    <property type="entry name" value="CdaR-like_regulators"/>
</dbReference>
<dbReference type="AlphaFoldDB" id="A0A077LU33"/>
<protein>
    <submittedName>
        <fullName evidence="2">Putative transcriptional regulator</fullName>
    </submittedName>
</protein>
<name>A0A077LU33_9MICO</name>